<gene>
    <name evidence="9" type="primary">rfbB</name>
    <name evidence="9" type="ORF">HW115_14450</name>
</gene>
<dbReference type="PANTHER" id="PTHR43000">
    <property type="entry name" value="DTDP-D-GLUCOSE 4,6-DEHYDRATASE-RELATED"/>
    <property type="match status" value="1"/>
</dbReference>
<dbReference type="AlphaFoldDB" id="A0A851GPR6"/>
<dbReference type="RefSeq" id="WP_178933638.1">
    <property type="nucleotide sequence ID" value="NZ_JACBAZ010000006.1"/>
</dbReference>
<accession>A0A851GPR6</accession>
<dbReference type="EC" id="4.2.1.46" evidence="4 7"/>
<reference evidence="9 10" key="1">
    <citation type="submission" date="2020-07" db="EMBL/GenBank/DDBJ databases">
        <title>Roseicoccus Jingziensis gen. nov., sp. nov., isolated from coastal seawater.</title>
        <authorList>
            <person name="Feng X."/>
        </authorList>
    </citation>
    <scope>NUCLEOTIDE SEQUENCE [LARGE SCALE GENOMIC DNA]</scope>
    <source>
        <strain evidence="9 10">N1E253</strain>
    </source>
</reference>
<evidence type="ECO:0000256" key="6">
    <source>
        <dbReference type="ARBA" id="ARBA00023239"/>
    </source>
</evidence>
<comment type="similarity">
    <text evidence="3 7">Belongs to the NAD(P)-dependent epimerase/dehydratase family. dTDP-glucose dehydratase subfamily.</text>
</comment>
<organism evidence="9 10">
    <name type="scientific">Oceaniferula marina</name>
    <dbReference type="NCBI Taxonomy" id="2748318"/>
    <lineage>
        <taxon>Bacteria</taxon>
        <taxon>Pseudomonadati</taxon>
        <taxon>Verrucomicrobiota</taxon>
        <taxon>Verrucomicrobiia</taxon>
        <taxon>Verrucomicrobiales</taxon>
        <taxon>Verrucomicrobiaceae</taxon>
        <taxon>Oceaniferula</taxon>
    </lineage>
</organism>
<evidence type="ECO:0000256" key="1">
    <source>
        <dbReference type="ARBA" id="ARBA00001539"/>
    </source>
</evidence>
<dbReference type="InterPro" id="IPR036291">
    <property type="entry name" value="NAD(P)-bd_dom_sf"/>
</dbReference>
<dbReference type="EMBL" id="JACBAZ010000006">
    <property type="protein sequence ID" value="NWK56820.1"/>
    <property type="molecule type" value="Genomic_DNA"/>
</dbReference>
<dbReference type="GO" id="GO:0009225">
    <property type="term" value="P:nucleotide-sugar metabolic process"/>
    <property type="evidence" value="ECO:0007669"/>
    <property type="project" value="InterPro"/>
</dbReference>
<comment type="caution">
    <text evidence="9">The sequence shown here is derived from an EMBL/GenBank/DDBJ whole genome shotgun (WGS) entry which is preliminary data.</text>
</comment>
<dbReference type="NCBIfam" id="TIGR01181">
    <property type="entry name" value="dTDP_gluc_dehyt"/>
    <property type="match status" value="1"/>
</dbReference>
<dbReference type="Proteomes" id="UP000557872">
    <property type="component" value="Unassembled WGS sequence"/>
</dbReference>
<keyword evidence="5" id="KW-0520">NAD</keyword>
<evidence type="ECO:0000256" key="4">
    <source>
        <dbReference type="ARBA" id="ARBA00011990"/>
    </source>
</evidence>
<evidence type="ECO:0000256" key="2">
    <source>
        <dbReference type="ARBA" id="ARBA00001911"/>
    </source>
</evidence>
<dbReference type="Gene3D" id="3.90.25.10">
    <property type="entry name" value="UDP-galactose 4-epimerase, domain 1"/>
    <property type="match status" value="1"/>
</dbReference>
<evidence type="ECO:0000259" key="8">
    <source>
        <dbReference type="Pfam" id="PF16363"/>
    </source>
</evidence>
<feature type="domain" description="NAD(P)-binding" evidence="8">
    <location>
        <begin position="4"/>
        <end position="331"/>
    </location>
</feature>
<comment type="cofactor">
    <cofactor evidence="2 7">
        <name>NAD(+)</name>
        <dbReference type="ChEBI" id="CHEBI:57540"/>
    </cofactor>
</comment>
<keyword evidence="10" id="KW-1185">Reference proteome</keyword>
<name>A0A851GPR6_9BACT</name>
<evidence type="ECO:0000256" key="7">
    <source>
        <dbReference type="RuleBase" id="RU004473"/>
    </source>
</evidence>
<dbReference type="InterPro" id="IPR016040">
    <property type="entry name" value="NAD(P)-bd_dom"/>
</dbReference>
<protein>
    <recommendedName>
        <fullName evidence="4 7">dTDP-glucose 4,6-dehydratase</fullName>
        <ecNumber evidence="4 7">4.2.1.46</ecNumber>
    </recommendedName>
</protein>
<evidence type="ECO:0000256" key="5">
    <source>
        <dbReference type="ARBA" id="ARBA00023027"/>
    </source>
</evidence>
<evidence type="ECO:0000256" key="3">
    <source>
        <dbReference type="ARBA" id="ARBA00008178"/>
    </source>
</evidence>
<dbReference type="CDD" id="cd05246">
    <property type="entry name" value="dTDP_GD_SDR_e"/>
    <property type="match status" value="1"/>
</dbReference>
<dbReference type="SUPFAM" id="SSF51735">
    <property type="entry name" value="NAD(P)-binding Rossmann-fold domains"/>
    <property type="match status" value="1"/>
</dbReference>
<dbReference type="Pfam" id="PF16363">
    <property type="entry name" value="GDP_Man_Dehyd"/>
    <property type="match status" value="1"/>
</dbReference>
<keyword evidence="6 7" id="KW-0456">Lyase</keyword>
<evidence type="ECO:0000313" key="9">
    <source>
        <dbReference type="EMBL" id="NWK56820.1"/>
    </source>
</evidence>
<dbReference type="GO" id="GO:0008460">
    <property type="term" value="F:dTDP-glucose 4,6-dehydratase activity"/>
    <property type="evidence" value="ECO:0007669"/>
    <property type="project" value="UniProtKB-EC"/>
</dbReference>
<proteinExistence type="inferred from homology"/>
<dbReference type="InterPro" id="IPR005888">
    <property type="entry name" value="dTDP_Gluc_deHydtase"/>
</dbReference>
<sequence>MKIIVTGGAGFIGSAVIRHLIQHSDWQVINVDKLTYAGNLDSLSEVSANPRYTFEQVDICDAVEIKRVFREHRPHAMMHLAAESHVDRSIDGPGEFIQTNVLGTYTLLQAALAYWQSLPANEAGKKAQPNKDGFRFHHVSTDEVYGDLGASGFFTEESPYDPSSPYSASKASSDHLVRSWHRTFGLPTVITNCSNNYGPYQFPEKLIPLMILNALEGLALPVYGNGSQVRDWLYVDDHAQALIKVLIEGAIGQTYNIGGHNEKTNIDVVRTICDILNGKIERKPNGIKDFKELITYVDDRPGHDVRYAIDASKIKQSLNWEPQESFDSGILKTIDWYLSHSEWCQRVQDGSYQRERLGQGSCD</sequence>
<evidence type="ECO:0000313" key="10">
    <source>
        <dbReference type="Proteomes" id="UP000557872"/>
    </source>
</evidence>
<comment type="catalytic activity">
    <reaction evidence="1 7">
        <text>dTDP-alpha-D-glucose = dTDP-4-dehydro-6-deoxy-alpha-D-glucose + H2O</text>
        <dbReference type="Rhea" id="RHEA:17221"/>
        <dbReference type="ChEBI" id="CHEBI:15377"/>
        <dbReference type="ChEBI" id="CHEBI:57477"/>
        <dbReference type="ChEBI" id="CHEBI:57649"/>
        <dbReference type="EC" id="4.2.1.46"/>
    </reaction>
</comment>
<dbReference type="Gene3D" id="3.40.50.720">
    <property type="entry name" value="NAD(P)-binding Rossmann-like Domain"/>
    <property type="match status" value="1"/>
</dbReference>